<name>A0A0S4TJI6_CRYHO</name>
<keyword evidence="6" id="KW-0508">mRNA splicing</keyword>
<dbReference type="Pfam" id="PF02840">
    <property type="entry name" value="Prp18"/>
    <property type="match status" value="1"/>
</dbReference>
<dbReference type="PANTHER" id="PTHR13007">
    <property type="entry name" value="PRE-MRNA SPLICING FACTOR-RELATED"/>
    <property type="match status" value="1"/>
</dbReference>
<keyword evidence="5" id="KW-0747">Spliceosome</keyword>
<organism evidence="9">
    <name type="scientific">Cryptosporidium hominis</name>
    <dbReference type="NCBI Taxonomy" id="237895"/>
    <lineage>
        <taxon>Eukaryota</taxon>
        <taxon>Sar</taxon>
        <taxon>Alveolata</taxon>
        <taxon>Apicomplexa</taxon>
        <taxon>Conoidasida</taxon>
        <taxon>Coccidia</taxon>
        <taxon>Eucoccidiorida</taxon>
        <taxon>Eimeriorina</taxon>
        <taxon>Cryptosporidiidae</taxon>
        <taxon>Cryptosporidium</taxon>
    </lineage>
</organism>
<dbReference type="Gene3D" id="1.20.940.10">
    <property type="entry name" value="Functional domain of the splicing factor Prp18"/>
    <property type="match status" value="1"/>
</dbReference>
<proteinExistence type="inferred from homology"/>
<dbReference type="OrthoDB" id="10261918at2759"/>
<evidence type="ECO:0000256" key="7">
    <source>
        <dbReference type="ARBA" id="ARBA00023242"/>
    </source>
</evidence>
<accession>A0A0S4TJI6</accession>
<evidence type="ECO:0000256" key="5">
    <source>
        <dbReference type="ARBA" id="ARBA00022728"/>
    </source>
</evidence>
<dbReference type="Pfam" id="PF08799">
    <property type="entry name" value="PRP4"/>
    <property type="match status" value="1"/>
</dbReference>
<dbReference type="GO" id="GO:0005682">
    <property type="term" value="C:U5 snRNP"/>
    <property type="evidence" value="ECO:0007669"/>
    <property type="project" value="TreeGrafter"/>
</dbReference>
<evidence type="ECO:0000256" key="4">
    <source>
        <dbReference type="ARBA" id="ARBA00022664"/>
    </source>
</evidence>
<dbReference type="PANTHER" id="PTHR13007:SF19">
    <property type="entry name" value="PRE-MRNA-SPLICING FACTOR 18"/>
    <property type="match status" value="1"/>
</dbReference>
<dbReference type="InterPro" id="IPR039979">
    <property type="entry name" value="PRPF18"/>
</dbReference>
<dbReference type="InterPro" id="IPR014906">
    <property type="entry name" value="PRP4-like"/>
</dbReference>
<comment type="similarity">
    <text evidence="2">Belongs to the PRP18 family.</text>
</comment>
<dbReference type="Proteomes" id="UP001429100">
    <property type="component" value="Unassembled WGS sequence"/>
</dbReference>
<dbReference type="SMART" id="SM00500">
    <property type="entry name" value="SFM"/>
    <property type="match status" value="1"/>
</dbReference>
<keyword evidence="4" id="KW-0507">mRNA processing</keyword>
<dbReference type="InterPro" id="IPR004098">
    <property type="entry name" value="Prp18"/>
</dbReference>
<dbReference type="Proteomes" id="UP000199752">
    <property type="component" value="Chromosome 7"/>
</dbReference>
<evidence type="ECO:0000256" key="3">
    <source>
        <dbReference type="ARBA" id="ARBA00018242"/>
    </source>
</evidence>
<feature type="domain" description="Pre-mRNA processing factor 4 (PRP4)-like" evidence="8">
    <location>
        <begin position="106"/>
        <end position="155"/>
    </location>
</feature>
<dbReference type="VEuPathDB" id="CryptoDB:Chro.70610"/>
<evidence type="ECO:0000313" key="9">
    <source>
        <dbReference type="EMBL" id="CUV07540.1"/>
    </source>
</evidence>
<reference evidence="10 11" key="3">
    <citation type="submission" date="2017-10" db="EMBL/GenBank/DDBJ databases">
        <title>Consistent, comparative and evidence-based genome annotation and re-annotation for the closely-related species, Cryptosporidium parvum, C. hominis and C. tyzzeri.</title>
        <authorList>
            <person name="Baptista R.P."/>
            <person name="Li Y."/>
            <person name="Sateriale A."/>
            <person name="Striepen B."/>
            <person name="Kissinger J.C."/>
        </authorList>
    </citation>
    <scope>NUCLEOTIDE SEQUENCE [LARGE SCALE GENOMIC DNA]</scope>
    <source>
        <strain evidence="10">30976</strain>
    </source>
</reference>
<dbReference type="SUPFAM" id="SSF158230">
    <property type="entry name" value="PRP4-like"/>
    <property type="match status" value="1"/>
</dbReference>
<dbReference type="SUPFAM" id="SSF47938">
    <property type="entry name" value="Functional domain of the splicing factor Prp18"/>
    <property type="match status" value="1"/>
</dbReference>
<evidence type="ECO:0000256" key="2">
    <source>
        <dbReference type="ARBA" id="ARBA00008137"/>
    </source>
</evidence>
<dbReference type="EMBL" id="LN877953">
    <property type="protein sequence ID" value="CUV07540.1"/>
    <property type="molecule type" value="Genomic_DNA"/>
</dbReference>
<evidence type="ECO:0000313" key="11">
    <source>
        <dbReference type="Proteomes" id="UP001429100"/>
    </source>
</evidence>
<protein>
    <recommendedName>
        <fullName evidence="3">Pre-mRNA-splicing factor 18</fullName>
    </recommendedName>
</protein>
<evidence type="ECO:0000313" key="10">
    <source>
        <dbReference type="EMBL" id="PPS95738.1"/>
    </source>
</evidence>
<dbReference type="EMBL" id="JTAI01000006">
    <property type="protein sequence ID" value="PPS95738.1"/>
    <property type="molecule type" value="Genomic_DNA"/>
</dbReference>
<dbReference type="GO" id="GO:0000350">
    <property type="term" value="P:generation of catalytic spliceosome for second transesterification step"/>
    <property type="evidence" value="ECO:0007669"/>
    <property type="project" value="TreeGrafter"/>
</dbReference>
<evidence type="ECO:0000256" key="1">
    <source>
        <dbReference type="ARBA" id="ARBA00004123"/>
    </source>
</evidence>
<dbReference type="InterPro" id="IPR036285">
    <property type="entry name" value="PRP4-like_sf"/>
</dbReference>
<reference evidence="9" key="2">
    <citation type="submission" date="2015-08" db="EMBL/GenBank/DDBJ databases">
        <authorList>
            <person name="Babu N.S."/>
            <person name="Beckwith C.J."/>
            <person name="Beseler K.G."/>
            <person name="Brison A."/>
            <person name="Carone J.V."/>
            <person name="Caskin T.P."/>
            <person name="Diamond M."/>
            <person name="Durham M.E."/>
            <person name="Foxe J.M."/>
            <person name="Go M."/>
            <person name="Henderson B.A."/>
            <person name="Jones I.B."/>
            <person name="McGettigan J.A."/>
            <person name="Micheletti S.J."/>
            <person name="Nasrallah M.E."/>
            <person name="Ortiz D."/>
            <person name="Piller C.R."/>
            <person name="Privatt S.R."/>
            <person name="Schneider S.L."/>
            <person name="Sharp S."/>
            <person name="Smith T.C."/>
            <person name="Stanton J.D."/>
            <person name="Ullery H.E."/>
            <person name="Wilson R.J."/>
            <person name="Serrano M.G."/>
            <person name="Buck G."/>
            <person name="Lee V."/>
            <person name="Wang Y."/>
            <person name="Carvalho R."/>
            <person name="Voegtly L."/>
            <person name="Shi R."/>
            <person name="Duckworth R."/>
            <person name="Johnson A."/>
            <person name="Loviza R."/>
            <person name="Walstead R."/>
            <person name="Shah Z."/>
            <person name="Kiflezghi M."/>
            <person name="Wade K."/>
            <person name="Ball S.L."/>
            <person name="Bradley K.W."/>
            <person name="Asai D.J."/>
            <person name="Bowman C.A."/>
            <person name="Russell D.A."/>
            <person name="Pope W.H."/>
            <person name="Jacobs-Sera D."/>
            <person name="Hendrix R.W."/>
            <person name="Hatfull G.F."/>
        </authorList>
    </citation>
    <scope>NUCLEOTIDE SEQUENCE [LARGE SCALE GENOMIC DNA]</scope>
</reference>
<dbReference type="Gene3D" id="4.10.280.110">
    <property type="entry name" value="Pre-mRNA processing factor 4 domain"/>
    <property type="match status" value="1"/>
</dbReference>
<evidence type="ECO:0000259" key="8">
    <source>
        <dbReference type="SMART" id="SM00500"/>
    </source>
</evidence>
<keyword evidence="7" id="KW-0539">Nucleus</keyword>
<reference evidence="10 11" key="1">
    <citation type="submission" date="2014-11" db="EMBL/GenBank/DDBJ databases">
        <title>Comparative genomic analysis of Cryptosporidium hominis reveals occurrence of genetic recombination in virulent subtypes.</title>
        <authorList>
            <person name="Guo Y."/>
            <person name="Tang K."/>
            <person name="Frace M."/>
            <person name="Li N."/>
            <person name="Roellig D.M."/>
            <person name="Sammons S."/>
            <person name="Knipe K."/>
            <person name="Rowe L."/>
            <person name="Feng Y."/>
            <person name="Xiao L."/>
        </authorList>
    </citation>
    <scope>NUCLEOTIDE SEQUENCE [LARGE SCALE GENOMIC DNA]</scope>
    <source>
        <strain evidence="10">30976</strain>
    </source>
</reference>
<dbReference type="AlphaFoldDB" id="A0A0S4TJI6"/>
<dbReference type="VEuPathDB" id="CryptoDB:CHUDEA7_5490"/>
<dbReference type="VEuPathDB" id="CryptoDB:GY17_00002436"/>
<dbReference type="GO" id="GO:0071021">
    <property type="term" value="C:U2-type post-spliceosomal complex"/>
    <property type="evidence" value="ECO:0007669"/>
    <property type="project" value="TreeGrafter"/>
</dbReference>
<sequence length="348" mass="40932">MESLEELINSKKIELKKKLDNRSWVFQSEVQEHERQEYIRRQRERDLKKVKKENIKNSHCITSEDRIKKNNHENSSSVIDLSGSDCKLISKKLENGSGCLTSSLSIQNEETIKRLRLLGEPITLFGEDDNERYNRLRRLEFKGRTNEEMNIGQQNIFLHGFDPNFSLYSVSDDHTQVEIYEEFEHIEGESNQKFILRWIDTQLKEWEKLLKCRKKADSETEKGMQDSAQYYQTKRDIQPLVNSLEASDGKVDKEVLDKLFEIVTLCNQRDYNKAQDKYIELAIGNAPWPMGVTMVGIHERAGRTKIFSSHIAHVLNDETTRKYIQMFKRLVTHCESKRPSREQQKKSI</sequence>
<dbReference type="VEuPathDB" id="CryptoDB:ChTU502y2012_407g2710"/>
<gene>
    <name evidence="9" type="ORF">CHUDEA7_5490</name>
    <name evidence="10" type="ORF">GY17_00002436</name>
</gene>
<evidence type="ECO:0000256" key="6">
    <source>
        <dbReference type="ARBA" id="ARBA00023187"/>
    </source>
</evidence>
<dbReference type="GO" id="GO:0046540">
    <property type="term" value="C:U4/U6 x U5 tri-snRNP complex"/>
    <property type="evidence" value="ECO:0007669"/>
    <property type="project" value="TreeGrafter"/>
</dbReference>
<keyword evidence="11" id="KW-1185">Reference proteome</keyword>
<comment type="subcellular location">
    <subcellularLocation>
        <location evidence="1">Nucleus</location>
    </subcellularLocation>
</comment>